<organism evidence="2">
    <name type="scientific">Medicago truncatula</name>
    <name type="common">Barrel medic</name>
    <name type="synonym">Medicago tribuloides</name>
    <dbReference type="NCBI Taxonomy" id="3880"/>
    <lineage>
        <taxon>Eukaryota</taxon>
        <taxon>Viridiplantae</taxon>
        <taxon>Streptophyta</taxon>
        <taxon>Embryophyta</taxon>
        <taxon>Tracheophyta</taxon>
        <taxon>Spermatophyta</taxon>
        <taxon>Magnoliopsida</taxon>
        <taxon>eudicotyledons</taxon>
        <taxon>Gunneridae</taxon>
        <taxon>Pentapetalae</taxon>
        <taxon>rosids</taxon>
        <taxon>fabids</taxon>
        <taxon>Fabales</taxon>
        <taxon>Fabaceae</taxon>
        <taxon>Papilionoideae</taxon>
        <taxon>50 kb inversion clade</taxon>
        <taxon>NPAAA clade</taxon>
        <taxon>Hologalegina</taxon>
        <taxon>IRL clade</taxon>
        <taxon>Trifolieae</taxon>
        <taxon>Medicago</taxon>
    </lineage>
</organism>
<dbReference type="EMBL" id="AC149208">
    <property type="protein sequence ID" value="ABD28765.1"/>
    <property type="molecule type" value="Genomic_DNA"/>
</dbReference>
<name>Q2HU69_MEDTR</name>
<sequence>MHKMLFRAKTALELRSSDEFNTSATRTRPFWVKRTKPFRVYGTQPLQNSPDLLPPPTSDVQEKTHTKLTKSQTDQNEDYYENQQPTNTNLDPTKTSN</sequence>
<evidence type="ECO:0000256" key="1">
    <source>
        <dbReference type="SAM" id="MobiDB-lite"/>
    </source>
</evidence>
<feature type="region of interest" description="Disordered" evidence="1">
    <location>
        <begin position="41"/>
        <end position="97"/>
    </location>
</feature>
<evidence type="ECO:0000313" key="2">
    <source>
        <dbReference type="EMBL" id="ABD28765.1"/>
    </source>
</evidence>
<accession>Q2HU69</accession>
<gene>
    <name evidence="2" type="ORF">MtrDRAFT_AC149208g31v2</name>
</gene>
<reference evidence="2" key="1">
    <citation type="submission" date="2004-10" db="EMBL/GenBank/DDBJ databases">
        <authorList>
            <person name="Town C.D."/>
        </authorList>
    </citation>
    <scope>NUCLEOTIDE SEQUENCE</scope>
</reference>
<proteinExistence type="predicted"/>
<feature type="compositionally biased region" description="Polar residues" evidence="1">
    <location>
        <begin position="81"/>
        <end position="97"/>
    </location>
</feature>
<protein>
    <submittedName>
        <fullName evidence="2">Uncharacterized protein</fullName>
    </submittedName>
</protein>
<dbReference type="AlphaFoldDB" id="Q2HU69"/>
<reference evidence="2" key="2">
    <citation type="submission" date="2007-03" db="EMBL/GenBank/DDBJ databases">
        <authorList>
            <consortium name="The International Medicago Genome Annotation Group"/>
        </authorList>
    </citation>
    <scope>NUCLEOTIDE SEQUENCE</scope>
</reference>